<dbReference type="Gene3D" id="3.40.190.10">
    <property type="entry name" value="Periplasmic binding protein-like II"/>
    <property type="match status" value="1"/>
</dbReference>
<name>A0A094R1G0_9ZZZZ</name>
<organism evidence="3">
    <name type="scientific">freshwater metagenome</name>
    <dbReference type="NCBI Taxonomy" id="449393"/>
    <lineage>
        <taxon>unclassified sequences</taxon>
        <taxon>metagenomes</taxon>
        <taxon>ecological metagenomes</taxon>
    </lineage>
</organism>
<protein>
    <recommendedName>
        <fullName evidence="4">Extracellular solute-binding protein</fullName>
    </recommendedName>
</protein>
<dbReference type="PANTHER" id="PTHR43649">
    <property type="entry name" value="ARABINOSE-BINDING PROTEIN-RELATED"/>
    <property type="match status" value="1"/>
</dbReference>
<keyword evidence="2" id="KW-1133">Transmembrane helix</keyword>
<keyword evidence="2" id="KW-0472">Membrane</keyword>
<dbReference type="InterPro" id="IPR050490">
    <property type="entry name" value="Bact_solute-bd_prot1"/>
</dbReference>
<keyword evidence="1" id="KW-0732">Signal</keyword>
<reference evidence="3" key="1">
    <citation type="submission" date="2014-05" db="EMBL/GenBank/DDBJ databases">
        <title>Key roles for freshwater Actinobacteria revealed by deep metagenomic sequencing.</title>
        <authorList>
            <person name="Ghai R."/>
            <person name="Mizuno C.M."/>
            <person name="Picazo A."/>
            <person name="Camacho A."/>
            <person name="Rodriguez-Valera F."/>
        </authorList>
    </citation>
    <scope>NUCLEOTIDE SEQUENCE</scope>
</reference>
<evidence type="ECO:0008006" key="4">
    <source>
        <dbReference type="Google" id="ProtNLM"/>
    </source>
</evidence>
<proteinExistence type="predicted"/>
<gene>
    <name evidence="3" type="ORF">GM50_0790</name>
</gene>
<dbReference type="AlphaFoldDB" id="A0A094R1G0"/>
<dbReference type="EMBL" id="JNSK01000001">
    <property type="protein sequence ID" value="KGA20866.1"/>
    <property type="molecule type" value="Genomic_DNA"/>
</dbReference>
<comment type="caution">
    <text evidence="3">The sequence shown here is derived from an EMBL/GenBank/DDBJ whole genome shotgun (WGS) entry which is preliminary data.</text>
</comment>
<sequence>MEDLRLERSKTLKRNFENTIRNSIPAPSILATGTTGYKAPSPDLQRGNTLKKKYSLIAIAIAAAVAGTTVMAMPAQAAKPSITIWVDAPRLPGAKLYAQIMKNKVNVKVELKAQGELVQKVALFNRVKKGWPDVVFGPPNDVSVLRDADNARALNDLAPASFWKDMAAGNKWCLGEDGKYYCVKNDLAQTVLWVNTKLMKDFGYTVPKTMADFEKIGLDLAKNHPGYSVGALGAQGAYSSWLWPSQCPVNQATSATAVKIAPKSPKCTRATTMINKLLEAGVMSTSAPWDADFLETYGKPNKVVMTIGPSWFGEFVIRPAGSWAVPAGQITAAPMPMWAGEKINYSGEWGGGIYTVSPHSKFPKEALAFAIFMVSDKRNVVDVKNPDGSNGAPTFPASAKGNALWKAKVSSDKYYAADPYPAMLDASKKIFSGEKPVSYDSNSAMEGTFSNELKKSKDAQVALEAFAAYATNLAKQLGYKVATS</sequence>
<keyword evidence="2" id="KW-0812">Transmembrane</keyword>
<dbReference type="SUPFAM" id="SSF53850">
    <property type="entry name" value="Periplasmic binding protein-like II"/>
    <property type="match status" value="1"/>
</dbReference>
<accession>A0A094R1G0</accession>
<evidence type="ECO:0000313" key="3">
    <source>
        <dbReference type="EMBL" id="KGA20866.1"/>
    </source>
</evidence>
<feature type="transmembrane region" description="Helical" evidence="2">
    <location>
        <begin position="54"/>
        <end position="73"/>
    </location>
</feature>
<evidence type="ECO:0000256" key="2">
    <source>
        <dbReference type="SAM" id="Phobius"/>
    </source>
</evidence>
<evidence type="ECO:0000256" key="1">
    <source>
        <dbReference type="ARBA" id="ARBA00022729"/>
    </source>
</evidence>
<dbReference type="PANTHER" id="PTHR43649:SF33">
    <property type="entry name" value="POLYGALACTURONAN_RHAMNOGALACTURONAN-BINDING PROTEIN YTCQ"/>
    <property type="match status" value="1"/>
</dbReference>